<organism evidence="3 4">
    <name type="scientific">Meloidogyne enterolobii</name>
    <name type="common">Root-knot nematode worm</name>
    <name type="synonym">Meloidogyne mayaguensis</name>
    <dbReference type="NCBI Taxonomy" id="390850"/>
    <lineage>
        <taxon>Eukaryota</taxon>
        <taxon>Metazoa</taxon>
        <taxon>Ecdysozoa</taxon>
        <taxon>Nematoda</taxon>
        <taxon>Chromadorea</taxon>
        <taxon>Rhabditida</taxon>
        <taxon>Tylenchina</taxon>
        <taxon>Tylenchomorpha</taxon>
        <taxon>Tylenchoidea</taxon>
        <taxon>Meloidogynidae</taxon>
        <taxon>Meloidogyninae</taxon>
        <taxon>Meloidogyne</taxon>
    </lineage>
</organism>
<dbReference type="AlphaFoldDB" id="A0A6V7UVJ6"/>
<gene>
    <name evidence="3" type="ORF">MENT_LOCUS17890</name>
</gene>
<protein>
    <submittedName>
        <fullName evidence="3">Uncharacterized protein</fullName>
    </submittedName>
</protein>
<feature type="coiled-coil region" evidence="1">
    <location>
        <begin position="74"/>
        <end position="101"/>
    </location>
</feature>
<keyword evidence="1" id="KW-0175">Coiled coil</keyword>
<evidence type="ECO:0000256" key="1">
    <source>
        <dbReference type="SAM" id="Coils"/>
    </source>
</evidence>
<keyword evidence="2" id="KW-0732">Signal</keyword>
<name>A0A6V7UVJ6_MELEN</name>
<evidence type="ECO:0000313" key="4">
    <source>
        <dbReference type="Proteomes" id="UP000580250"/>
    </source>
</evidence>
<reference evidence="3 4" key="1">
    <citation type="submission" date="2020-08" db="EMBL/GenBank/DDBJ databases">
        <authorList>
            <person name="Koutsovoulos G."/>
            <person name="Danchin GJ E."/>
        </authorList>
    </citation>
    <scope>NUCLEOTIDE SEQUENCE [LARGE SCALE GENOMIC DNA]</scope>
</reference>
<evidence type="ECO:0000256" key="2">
    <source>
        <dbReference type="SAM" id="SignalP"/>
    </source>
</evidence>
<evidence type="ECO:0000313" key="3">
    <source>
        <dbReference type="EMBL" id="CAD2166518.1"/>
    </source>
</evidence>
<accession>A0A6V7UVJ6</accession>
<comment type="caution">
    <text evidence="3">The sequence shown here is derived from an EMBL/GenBank/DDBJ whole genome shotgun (WGS) entry which is preliminary data.</text>
</comment>
<dbReference type="Proteomes" id="UP000580250">
    <property type="component" value="Unassembled WGS sequence"/>
</dbReference>
<dbReference type="EMBL" id="CAJEWN010000118">
    <property type="protein sequence ID" value="CAD2166518.1"/>
    <property type="molecule type" value="Genomic_DNA"/>
</dbReference>
<sequence>MLRHFIFLLAVFYIANGVKEIKRKFNESTQNEQNKRIKNDFLHKTNKIANSMKGVKRNFNEMNINLTQNEPNKRNKNADDMKELKRKFNNLNINSAQNQQNKRNKNKNVLFISTNHRPDHFIINCDFASVLARHYNVVCYLFSQT</sequence>
<feature type="chain" id="PRO_5028302230" evidence="2">
    <location>
        <begin position="18"/>
        <end position="145"/>
    </location>
</feature>
<proteinExistence type="predicted"/>
<feature type="signal peptide" evidence="2">
    <location>
        <begin position="1"/>
        <end position="17"/>
    </location>
</feature>